<keyword evidence="1 3" id="KW-0732">Signal</keyword>
<organism evidence="5 6">
    <name type="scientific">Algoriella xinjiangensis</name>
    <dbReference type="NCBI Taxonomy" id="684065"/>
    <lineage>
        <taxon>Bacteria</taxon>
        <taxon>Pseudomonadati</taxon>
        <taxon>Bacteroidota</taxon>
        <taxon>Flavobacteriia</taxon>
        <taxon>Flavobacteriales</taxon>
        <taxon>Weeksellaceae</taxon>
        <taxon>Algoriella</taxon>
    </lineage>
</organism>
<dbReference type="InterPro" id="IPR032812">
    <property type="entry name" value="SbsA_Ig"/>
</dbReference>
<dbReference type="OrthoDB" id="9809989at2"/>
<evidence type="ECO:0000256" key="1">
    <source>
        <dbReference type="ARBA" id="ARBA00022729"/>
    </source>
</evidence>
<sequence length="586" mass="66672">MNKTTRFSLLMITLITVLSCARQGSPTGGPKDETPPVFINADPDTLATNVDVNIKEAIINFDEYVVLKEYSKNVVVSPSFQIPPIVTPQAMAKKFISIKFQEELLPNTTYSFNFGDAVQDFNENNKLSNFQYVFSTGTFIDSLKISGRVNSSYDFNLPEKVLVGLYKVNEEYKDSLVLQKKPYYIARVNAKGEYQLNYLAAGKYKLIAFEDKVENVQFDFGKERFAFKNDPIELKENQQENLNLFNQKPAYRKPEASFKGNGLIVFKTTGATDDITITSLSKDFKTSTIEKFPRKDSINFWFNPKVDTIAAKSARLNFLVQHKDKKDTITALYTKSAEEYKLEFKPLNDKKLAPNQLFKIQGTAPIVAIDPTKIHVFKDSIEIPFKASIDTLNRQNVLFTFEKALDQNFEVNIYPKALTDVLGEKNDTLAYPIKMGTRGDFGHLKLTLQNTPTKPFILQFLKADKDFTILDETYNQAGKNYFEFNFIEPGEYLFRLLVDENQNGKWDTGDFLTGVQPEPIYLYPEPIKVRAMWEAAETWVLGEANQPVALPNDNADSDKNRIRKGQLKEGETRSSSEKGNNKKVGE</sequence>
<feature type="domain" description="SbsA Ig-like" evidence="4">
    <location>
        <begin position="32"/>
        <end position="136"/>
    </location>
</feature>
<feature type="signal peptide" evidence="3">
    <location>
        <begin position="1"/>
        <end position="21"/>
    </location>
</feature>
<evidence type="ECO:0000313" key="6">
    <source>
        <dbReference type="Proteomes" id="UP000199149"/>
    </source>
</evidence>
<accession>A0A1I4YJP1</accession>
<feature type="compositionally biased region" description="Basic and acidic residues" evidence="2">
    <location>
        <begin position="556"/>
        <end position="586"/>
    </location>
</feature>
<dbReference type="RefSeq" id="WP_092908802.1">
    <property type="nucleotide sequence ID" value="NZ_FOUZ01000011.1"/>
</dbReference>
<name>A0A1I4YJP1_9FLAO</name>
<dbReference type="STRING" id="684065.SAMN05421738_11181"/>
<dbReference type="AlphaFoldDB" id="A0A1I4YJP1"/>
<evidence type="ECO:0000259" key="4">
    <source>
        <dbReference type="Pfam" id="PF13205"/>
    </source>
</evidence>
<dbReference type="Pfam" id="PF13205">
    <property type="entry name" value="Big_5"/>
    <property type="match status" value="1"/>
</dbReference>
<dbReference type="Proteomes" id="UP000199149">
    <property type="component" value="Unassembled WGS sequence"/>
</dbReference>
<keyword evidence="6" id="KW-1185">Reference proteome</keyword>
<gene>
    <name evidence="5" type="ORF">SAMN05421738_11181</name>
</gene>
<feature type="chain" id="PRO_5011533022" evidence="3">
    <location>
        <begin position="22"/>
        <end position="586"/>
    </location>
</feature>
<proteinExistence type="predicted"/>
<evidence type="ECO:0000313" key="5">
    <source>
        <dbReference type="EMBL" id="SFN38236.1"/>
    </source>
</evidence>
<reference evidence="6" key="1">
    <citation type="submission" date="2016-10" db="EMBL/GenBank/DDBJ databases">
        <authorList>
            <person name="Varghese N."/>
            <person name="Submissions S."/>
        </authorList>
    </citation>
    <scope>NUCLEOTIDE SEQUENCE [LARGE SCALE GENOMIC DNA]</scope>
    <source>
        <strain evidence="6">XJ109</strain>
    </source>
</reference>
<protein>
    <submittedName>
        <fullName evidence="5">Ig-like domain-containing protein</fullName>
    </submittedName>
</protein>
<dbReference type="PROSITE" id="PS51257">
    <property type="entry name" value="PROKAR_LIPOPROTEIN"/>
    <property type="match status" value="1"/>
</dbReference>
<evidence type="ECO:0000256" key="3">
    <source>
        <dbReference type="SAM" id="SignalP"/>
    </source>
</evidence>
<evidence type="ECO:0000256" key="2">
    <source>
        <dbReference type="SAM" id="MobiDB-lite"/>
    </source>
</evidence>
<feature type="region of interest" description="Disordered" evidence="2">
    <location>
        <begin position="547"/>
        <end position="586"/>
    </location>
</feature>
<dbReference type="EMBL" id="FOUZ01000011">
    <property type="protein sequence ID" value="SFN38236.1"/>
    <property type="molecule type" value="Genomic_DNA"/>
</dbReference>